<proteinExistence type="predicted"/>
<dbReference type="Proteomes" id="UP001597369">
    <property type="component" value="Unassembled WGS sequence"/>
</dbReference>
<evidence type="ECO:0000313" key="2">
    <source>
        <dbReference type="EMBL" id="MFD2066587.1"/>
    </source>
</evidence>
<feature type="region of interest" description="Disordered" evidence="1">
    <location>
        <begin position="1"/>
        <end position="72"/>
    </location>
</feature>
<gene>
    <name evidence="2" type="ORF">ACFSKU_06795</name>
</gene>
<sequence>MQHQGLLPQPQRGQDARAVRGAAEKLPGRPDPLAAGAGDDGPGVQKAEPGARAGREATEAAVSRTEKEAGYAGAALCLRGN</sequence>
<dbReference type="EMBL" id="JBHUHV010000020">
    <property type="protein sequence ID" value="MFD2066587.1"/>
    <property type="molecule type" value="Genomic_DNA"/>
</dbReference>
<comment type="caution">
    <text evidence="2">The sequence shown here is derived from an EMBL/GenBank/DDBJ whole genome shotgun (WGS) entry which is preliminary data.</text>
</comment>
<evidence type="ECO:0000313" key="3">
    <source>
        <dbReference type="Proteomes" id="UP001597369"/>
    </source>
</evidence>
<evidence type="ECO:0000256" key="1">
    <source>
        <dbReference type="SAM" id="MobiDB-lite"/>
    </source>
</evidence>
<name>A0ABW4WUZ7_9BACT</name>
<reference evidence="3" key="1">
    <citation type="journal article" date="2019" name="Int. J. Syst. Evol. Microbiol.">
        <title>The Global Catalogue of Microorganisms (GCM) 10K type strain sequencing project: providing services to taxonomists for standard genome sequencing and annotation.</title>
        <authorList>
            <consortium name="The Broad Institute Genomics Platform"/>
            <consortium name="The Broad Institute Genome Sequencing Center for Infectious Disease"/>
            <person name="Wu L."/>
            <person name="Ma J."/>
        </authorList>
    </citation>
    <scope>NUCLEOTIDE SEQUENCE [LARGE SCALE GENOMIC DNA]</scope>
    <source>
        <strain evidence="3">JCM 16545</strain>
    </source>
</reference>
<protein>
    <submittedName>
        <fullName evidence="2">Uncharacterized protein</fullName>
    </submittedName>
</protein>
<keyword evidence="3" id="KW-1185">Reference proteome</keyword>
<organism evidence="2 3">
    <name type="scientific">Pontibacter silvestris</name>
    <dbReference type="NCBI Taxonomy" id="2305183"/>
    <lineage>
        <taxon>Bacteria</taxon>
        <taxon>Pseudomonadati</taxon>
        <taxon>Bacteroidota</taxon>
        <taxon>Cytophagia</taxon>
        <taxon>Cytophagales</taxon>
        <taxon>Hymenobacteraceae</taxon>
        <taxon>Pontibacter</taxon>
    </lineage>
</organism>
<feature type="compositionally biased region" description="Basic and acidic residues" evidence="1">
    <location>
        <begin position="14"/>
        <end position="28"/>
    </location>
</feature>
<dbReference type="RefSeq" id="WP_377469432.1">
    <property type="nucleotide sequence ID" value="NZ_JBHUHV010000020.1"/>
</dbReference>
<feature type="compositionally biased region" description="Basic and acidic residues" evidence="1">
    <location>
        <begin position="53"/>
        <end position="69"/>
    </location>
</feature>
<accession>A0ABW4WUZ7</accession>